<evidence type="ECO:0000313" key="1">
    <source>
        <dbReference type="EMBL" id="CRK39791.1"/>
    </source>
</evidence>
<dbReference type="AlphaFoldDB" id="A0A0G4MZN0"/>
<reference evidence="1 2" key="1">
    <citation type="submission" date="2015-05" db="EMBL/GenBank/DDBJ databases">
        <authorList>
            <person name="Wang D.B."/>
            <person name="Wang M."/>
        </authorList>
    </citation>
    <scope>NUCLEOTIDE SEQUENCE [LARGE SCALE GENOMIC DNA]</scope>
    <source>
        <strain evidence="1">VL1</strain>
    </source>
</reference>
<keyword evidence="2" id="KW-1185">Reference proteome</keyword>
<dbReference type="Proteomes" id="UP000044602">
    <property type="component" value="Unassembled WGS sequence"/>
</dbReference>
<proteinExistence type="predicted"/>
<organism evidence="1 2">
    <name type="scientific">Verticillium longisporum</name>
    <name type="common">Verticillium dahliae var. longisporum</name>
    <dbReference type="NCBI Taxonomy" id="100787"/>
    <lineage>
        <taxon>Eukaryota</taxon>
        <taxon>Fungi</taxon>
        <taxon>Dikarya</taxon>
        <taxon>Ascomycota</taxon>
        <taxon>Pezizomycotina</taxon>
        <taxon>Sordariomycetes</taxon>
        <taxon>Hypocreomycetidae</taxon>
        <taxon>Glomerellales</taxon>
        <taxon>Plectosphaerellaceae</taxon>
        <taxon>Verticillium</taxon>
    </lineage>
</organism>
<sequence>MTSEGFIIHIDGCEGRLYSVTPAPPPLLTASYGQAHADVNRLDTRALHVATDVVVLLHHVHEAVEIAVEVLGVLRVETLPKQPAVLVDVLADTHHAQGIDVVGLGLAQLVDRRVQLQGELEALFVGAVGDVAVEEAQLLVH</sequence>
<name>A0A0G4MZN0_VERLO</name>
<dbReference type="EMBL" id="CVQH01025972">
    <property type="protein sequence ID" value="CRK39791.1"/>
    <property type="molecule type" value="Genomic_DNA"/>
</dbReference>
<gene>
    <name evidence="1" type="ORF">BN1708_008017</name>
</gene>
<protein>
    <submittedName>
        <fullName evidence="1">Uncharacterized protein</fullName>
    </submittedName>
</protein>
<evidence type="ECO:0000313" key="2">
    <source>
        <dbReference type="Proteomes" id="UP000044602"/>
    </source>
</evidence>
<accession>A0A0G4MZN0</accession>
<feature type="non-terminal residue" evidence="1">
    <location>
        <position position="141"/>
    </location>
</feature>